<evidence type="ECO:0000313" key="2">
    <source>
        <dbReference type="Proteomes" id="UP001055811"/>
    </source>
</evidence>
<evidence type="ECO:0000313" key="1">
    <source>
        <dbReference type="EMBL" id="KAI3736899.1"/>
    </source>
</evidence>
<dbReference type="EMBL" id="CM042013">
    <property type="protein sequence ID" value="KAI3736899.1"/>
    <property type="molecule type" value="Genomic_DNA"/>
</dbReference>
<organism evidence="1 2">
    <name type="scientific">Cichorium intybus</name>
    <name type="common">Chicory</name>
    <dbReference type="NCBI Taxonomy" id="13427"/>
    <lineage>
        <taxon>Eukaryota</taxon>
        <taxon>Viridiplantae</taxon>
        <taxon>Streptophyta</taxon>
        <taxon>Embryophyta</taxon>
        <taxon>Tracheophyta</taxon>
        <taxon>Spermatophyta</taxon>
        <taxon>Magnoliopsida</taxon>
        <taxon>eudicotyledons</taxon>
        <taxon>Gunneridae</taxon>
        <taxon>Pentapetalae</taxon>
        <taxon>asterids</taxon>
        <taxon>campanulids</taxon>
        <taxon>Asterales</taxon>
        <taxon>Asteraceae</taxon>
        <taxon>Cichorioideae</taxon>
        <taxon>Cichorieae</taxon>
        <taxon>Cichoriinae</taxon>
        <taxon>Cichorium</taxon>
    </lineage>
</organism>
<keyword evidence="2" id="KW-1185">Reference proteome</keyword>
<reference evidence="2" key="1">
    <citation type="journal article" date="2022" name="Mol. Ecol. Resour.">
        <title>The genomes of chicory, endive, great burdock and yacon provide insights into Asteraceae palaeo-polyploidization history and plant inulin production.</title>
        <authorList>
            <person name="Fan W."/>
            <person name="Wang S."/>
            <person name="Wang H."/>
            <person name="Wang A."/>
            <person name="Jiang F."/>
            <person name="Liu H."/>
            <person name="Zhao H."/>
            <person name="Xu D."/>
            <person name="Zhang Y."/>
        </authorList>
    </citation>
    <scope>NUCLEOTIDE SEQUENCE [LARGE SCALE GENOMIC DNA]</scope>
    <source>
        <strain evidence="2">cv. Punajuju</strain>
    </source>
</reference>
<accession>A0ACB9CRF6</accession>
<gene>
    <name evidence="1" type="ORF">L2E82_26887</name>
</gene>
<proteinExistence type="predicted"/>
<dbReference type="Proteomes" id="UP001055811">
    <property type="component" value="Linkage Group LG05"/>
</dbReference>
<sequence length="406" mass="46065">MAEVSYLQLHENDDDDDGEYDDTDEVVVSFSSHNNWSHGVDAFDIDPSDLDCPSFDDFFCHTDRNNDSVLFDKENQVNFVIDMFHQRVEQSQSHLTAESGFRNPDRSTRQGNEGIDAIDLEVDFGSGLGFHVEVNNNHNNGDDNLGFMLADCGDDFIVPRSATGDLSSRSGDPEYVMGNFRVPDLGSDSYVTGENEVEDESNLRLSWDAFQLEDDNERDEINPNEDFEWEEVDGRIDDREVLNMIFESEPDDDTSDLPITPPDSHESEEERPHQWEVLLNVHNLEANPDLEPGPYDESSNYTEYEMFVDLSSFGRPPASIMVVRNLLSVVITHEDFEKNATLCAVCKDEIGVGLMAKQLPCSHRYHGDCILPWLGIRNTCPVCRHELLTDDSEYERRKAERGAGDQ</sequence>
<reference evidence="1 2" key="2">
    <citation type="journal article" date="2022" name="Mol. Ecol. Resour.">
        <title>The genomes of chicory, endive, great burdock and yacon provide insights into Asteraceae paleo-polyploidization history and plant inulin production.</title>
        <authorList>
            <person name="Fan W."/>
            <person name="Wang S."/>
            <person name="Wang H."/>
            <person name="Wang A."/>
            <person name="Jiang F."/>
            <person name="Liu H."/>
            <person name="Zhao H."/>
            <person name="Xu D."/>
            <person name="Zhang Y."/>
        </authorList>
    </citation>
    <scope>NUCLEOTIDE SEQUENCE [LARGE SCALE GENOMIC DNA]</scope>
    <source>
        <strain evidence="2">cv. Punajuju</strain>
        <tissue evidence="1">Leaves</tissue>
    </source>
</reference>
<protein>
    <submittedName>
        <fullName evidence="1">Uncharacterized protein</fullName>
    </submittedName>
</protein>
<comment type="caution">
    <text evidence="1">The sequence shown here is derived from an EMBL/GenBank/DDBJ whole genome shotgun (WGS) entry which is preliminary data.</text>
</comment>
<name>A0ACB9CRF6_CICIN</name>